<dbReference type="SMART" id="SM00333">
    <property type="entry name" value="TUDOR"/>
    <property type="match status" value="2"/>
</dbReference>
<dbReference type="InterPro" id="IPR025995">
    <property type="entry name" value="Tudor-knot"/>
</dbReference>
<dbReference type="Gene3D" id="2.30.30.140">
    <property type="match status" value="2"/>
</dbReference>
<proteinExistence type="predicted"/>
<feature type="compositionally biased region" description="Low complexity" evidence="4">
    <location>
        <begin position="506"/>
        <end position="528"/>
    </location>
</feature>
<dbReference type="CDD" id="cd20386">
    <property type="entry name" value="Tudor_PHF20-like"/>
    <property type="match status" value="1"/>
</dbReference>
<evidence type="ECO:0000256" key="4">
    <source>
        <dbReference type="SAM" id="MobiDB-lite"/>
    </source>
</evidence>
<evidence type="ECO:0000313" key="7">
    <source>
        <dbReference type="Proteomes" id="UP000001593"/>
    </source>
</evidence>
<organism evidence="6 7">
    <name type="scientific">Nematostella vectensis</name>
    <name type="common">Starlet sea anemone</name>
    <dbReference type="NCBI Taxonomy" id="45351"/>
    <lineage>
        <taxon>Eukaryota</taxon>
        <taxon>Metazoa</taxon>
        <taxon>Cnidaria</taxon>
        <taxon>Anthozoa</taxon>
        <taxon>Hexacorallia</taxon>
        <taxon>Actiniaria</taxon>
        <taxon>Edwardsiidae</taxon>
        <taxon>Nematostella</taxon>
    </lineage>
</organism>
<feature type="compositionally biased region" description="Polar residues" evidence="4">
    <location>
        <begin position="330"/>
        <end position="344"/>
    </location>
</feature>
<feature type="compositionally biased region" description="Basic and acidic residues" evidence="4">
    <location>
        <begin position="257"/>
        <end position="293"/>
    </location>
</feature>
<feature type="region of interest" description="Disordered" evidence="4">
    <location>
        <begin position="1140"/>
        <end position="1181"/>
    </location>
</feature>
<dbReference type="CDD" id="cd20104">
    <property type="entry name" value="MBT_PHF20L1-like"/>
    <property type="match status" value="1"/>
</dbReference>
<accession>A7SGL0</accession>
<feature type="compositionally biased region" description="Polar residues" evidence="4">
    <location>
        <begin position="1167"/>
        <end position="1179"/>
    </location>
</feature>
<dbReference type="HOGENOM" id="CLU_234710_0_0_1"/>
<feature type="region of interest" description="Disordered" evidence="4">
    <location>
        <begin position="1770"/>
        <end position="1793"/>
    </location>
</feature>
<sequence length="1955" mass="216645">MSTSGSPPKKIHFEVGAKLEAMDYTQNWYPAKICRVDSHGKKALIHFEGWNHRFDEWIAFNSERLRPHRGGHLEHKEEKTQQEWRNGDRILAKWQDCKFYPAKILKINTDGSFEVLFYDGFKKTVQRSNIKPDNSKKTFPVDKELAMEKSERIERRAKLAAGRAERARKRSKELAGISPSPPTSKRRERGRRTKAEEEMGMTSESSMSSPAEPPQEVPEADEVPVDTANMATDQTEREKAPETMETSQPITQNAKTPEIETSAHKETWSEKQEKEDLTGKNSSRDKTSEEIHSVKNTTKANETSANEESLPELDISNEDPKSLSKDMLNVNKQNTDTIDTNSLSGGCRGPQNDVDLEEDRKVSSREASASENIHEVEKPLSSASAQDKDHYSSVEANTDKAKEVSRIRNIIQSVKETIANENNNIQAMVSSICKQADLRTDLAATASRQGMIKPQRKPKSTGRGGSRGAMNPRKRALRGSGRNSMSPRGYGYSMAFMDPVSKPESSESLATTSSSPTTSASITASSSPVLQQAEKEASCVNVETKETKTASGLLPDSEELNEVLEADEETVVVIPADPVSTATASSTSPATTLSKPKTQNFHKKKMRLDQITDKLSAQCKSQIEAAASSPSAFQVAKPHTPTPPPPTQQPAPQPTMQTTPTHSSTSHTPPTPISAPYPVEGYPPPLIYAPMSGACCTNPHCHGQHQAMYANPPPSHRGPLPPPHGMHGMGPSPHLHVPSSPYVMYQPGVPSERSALMRNTPSLSPTSESAMLQNWRQKLERPLTTLKLNQPDSSPASTPASIPESANNTPLHPSLSSKQETNVPKSDNNTVVTTQAASFTPATPSASSADATTPSSMSPQQRTSAMTPNGTPVSMVGGKMSLGSTPRTAELGLGQDVVDGEGRKGKDSERGITGASLQAGTCPDADEDWVQGFVTTPCLKHYKRRQDYNEEYSEDETYQLRHQLHSSFDHNLVCQDQPHTKSDQPLCSCDLHTDTCDLHYGTPDLHNDTPYPIYGMCDAQPDTYNRHRGTCVVSIDVGVSWTDQESFAERRRLMDRERKLRSRAMETLTQRTLRREKERQRIKEQRQKFLSSSLSDGNCKLQEQLEARRIQLREAQRRRRARVRALETEEQRKMRLRDLARKAKARRWRRVSGSSSHASLHGQSSGEITHSNTESWSEGSSRKKELVKSLLGKYHAWNYAKKRIKSHPLNMPSDCAPSGSTVNSEKRVSSSGETKLSDLGSIRSDTNLHSMDLAIQSNTVDGLSAQASGGNQNSYAFTCFSCEIPQNSLRSELPVNTTLTTHHPSSLHRLESPPHTYMVKGHQASSTFAYRMPVPTPEKQYPWFYNLGNNKRHYPNVLTPQDLYTSKRLDNTDPVDAVLERPFIDNEDNSKVSCQRQQRNSQMVHRQGQVPSKKLKFHEVVFSSGHHQYREDFKKKCSYATNCVTSPQGSPTSPSLLSVSTESLTSFPAPTALPASVSQTAQVIESMSHVASQVSRDWPSPTSNACLLPSPSEKEEGIQEVSLTKASVHKKFIIVSEPLSKTPGNEKETMERLKTPGNQEGILESLIKSPEHGNVFRNEEVFLEVRKTPGIQGVNVSKITENNTKVLEVPKVPDNKEGVLGEYLTKITRCKKGICVGKSLLKSSEHGQVVPVRQPILKLPINRELKTLKLPLSKCAGNEKGIVWQSLSSSGHGDGLQGSKQPLVDFNRGILVGYYKKCYLGLVDELRGMAYAGENPKMSMVKHSQNNVVSSLNCTSTNLQPLDSTKASVNLGSLPGLPSSTEQGNPTSTGAEDPVAVSTFKSPNSSQYLQETRLSQTCNPEDRTSLQSAERAGASFTQEYLHRGPQNYGNNYERHSTLSSGCLRGPLTGEPVYPFVFPRSAVPEDEELRVERRRTQMREAQRRRRARLRAGETEQARLGRLQREARLARDRRYRRCSEMPDTGTVLELRENDDKT</sequence>
<dbReference type="Proteomes" id="UP000001593">
    <property type="component" value="Unassembled WGS sequence"/>
</dbReference>
<keyword evidence="3" id="KW-0539">Nucleus</keyword>
<dbReference type="GO" id="GO:0006357">
    <property type="term" value="P:regulation of transcription by RNA polymerase II"/>
    <property type="evidence" value="ECO:0000318"/>
    <property type="project" value="GO_Central"/>
</dbReference>
<dbReference type="SUPFAM" id="SSF63748">
    <property type="entry name" value="Tudor/PWWP/MBT"/>
    <property type="match status" value="1"/>
</dbReference>
<dbReference type="STRING" id="45351.A7SGL0"/>
<feature type="compositionally biased region" description="Basic and acidic residues" evidence="4">
    <location>
        <begin position="900"/>
        <end position="910"/>
    </location>
</feature>
<dbReference type="PANTHER" id="PTHR15856:SF51">
    <property type="entry name" value="MBD-R2"/>
    <property type="match status" value="1"/>
</dbReference>
<dbReference type="GO" id="GO:0005634">
    <property type="term" value="C:nucleus"/>
    <property type="evidence" value="ECO:0007669"/>
    <property type="project" value="UniProtKB-SubCell"/>
</dbReference>
<keyword evidence="7" id="KW-1185">Reference proteome</keyword>
<comment type="subcellular location">
    <subcellularLocation>
        <location evidence="1">Nucleus</location>
    </subcellularLocation>
</comment>
<feature type="compositionally biased region" description="Basic and acidic residues" evidence="4">
    <location>
        <begin position="386"/>
        <end position="406"/>
    </location>
</feature>
<protein>
    <recommendedName>
        <fullName evidence="5">Tudor domain-containing protein</fullName>
    </recommendedName>
</protein>
<keyword evidence="2" id="KW-0677">Repeat</keyword>
<feature type="region of interest" description="Disordered" evidence="4">
    <location>
        <begin position="707"/>
        <end position="731"/>
    </location>
</feature>
<feature type="region of interest" description="Disordered" evidence="4">
    <location>
        <begin position="787"/>
        <end position="876"/>
    </location>
</feature>
<feature type="compositionally biased region" description="Pro residues" evidence="4">
    <location>
        <begin position="640"/>
        <end position="653"/>
    </location>
</feature>
<feature type="compositionally biased region" description="Polar residues" evidence="4">
    <location>
        <begin position="1218"/>
        <end position="1234"/>
    </location>
</feature>
<dbReference type="GO" id="GO:0044545">
    <property type="term" value="C:NSL complex"/>
    <property type="evidence" value="ECO:0000318"/>
    <property type="project" value="GO_Central"/>
</dbReference>
<feature type="compositionally biased region" description="Polar residues" evidence="4">
    <location>
        <begin position="860"/>
        <end position="872"/>
    </location>
</feature>
<feature type="region of interest" description="Disordered" evidence="4">
    <location>
        <begin position="578"/>
        <end position="603"/>
    </location>
</feature>
<evidence type="ECO:0000256" key="1">
    <source>
        <dbReference type="ARBA" id="ARBA00004123"/>
    </source>
</evidence>
<evidence type="ECO:0000259" key="5">
    <source>
        <dbReference type="SMART" id="SM00333"/>
    </source>
</evidence>
<evidence type="ECO:0000256" key="3">
    <source>
        <dbReference type="ARBA" id="ARBA00023242"/>
    </source>
</evidence>
<feature type="domain" description="Tudor" evidence="5">
    <location>
        <begin position="82"/>
        <end position="138"/>
    </location>
</feature>
<feature type="region of interest" description="Disordered" evidence="4">
    <location>
        <begin position="621"/>
        <end position="678"/>
    </location>
</feature>
<dbReference type="InParanoid" id="A7SGL0"/>
<feature type="region of interest" description="Disordered" evidence="4">
    <location>
        <begin position="445"/>
        <end position="530"/>
    </location>
</feature>
<feature type="compositionally biased region" description="Polar residues" evidence="4">
    <location>
        <begin position="1778"/>
        <end position="1790"/>
    </location>
</feature>
<dbReference type="PANTHER" id="PTHR15856">
    <property type="entry name" value="PHD FINGER PROTEIN 20-RELATED"/>
    <property type="match status" value="1"/>
</dbReference>
<feature type="region of interest" description="Disordered" evidence="4">
    <location>
        <begin position="897"/>
        <end position="918"/>
    </location>
</feature>
<feature type="compositionally biased region" description="Low complexity" evidence="4">
    <location>
        <begin position="200"/>
        <end position="210"/>
    </location>
</feature>
<dbReference type="InterPro" id="IPR002999">
    <property type="entry name" value="Tudor"/>
</dbReference>
<dbReference type="eggNOG" id="KOG1844">
    <property type="taxonomic scope" value="Eukaryota"/>
</dbReference>
<feature type="compositionally biased region" description="Low complexity" evidence="4">
    <location>
        <begin position="654"/>
        <end position="668"/>
    </location>
</feature>
<feature type="compositionally biased region" description="Low complexity" evidence="4">
    <location>
        <begin position="580"/>
        <end position="598"/>
    </location>
</feature>
<feature type="region of interest" description="Disordered" evidence="4">
    <location>
        <begin position="158"/>
        <end position="406"/>
    </location>
</feature>
<feature type="compositionally biased region" description="Polar residues" evidence="4">
    <location>
        <begin position="787"/>
        <end position="832"/>
    </location>
</feature>
<feature type="region of interest" description="Disordered" evidence="4">
    <location>
        <begin position="1209"/>
        <end position="1240"/>
    </location>
</feature>
<feature type="compositionally biased region" description="Low complexity" evidence="4">
    <location>
        <begin position="1152"/>
        <end position="1166"/>
    </location>
</feature>
<evidence type="ECO:0000256" key="2">
    <source>
        <dbReference type="ARBA" id="ARBA00022737"/>
    </source>
</evidence>
<feature type="compositionally biased region" description="Pro residues" evidence="4">
    <location>
        <begin position="711"/>
        <end position="724"/>
    </location>
</feature>
<reference evidence="6 7" key="1">
    <citation type="journal article" date="2007" name="Science">
        <title>Sea anemone genome reveals ancestral eumetazoan gene repertoire and genomic organization.</title>
        <authorList>
            <person name="Putnam N.H."/>
            <person name="Srivastava M."/>
            <person name="Hellsten U."/>
            <person name="Dirks B."/>
            <person name="Chapman J."/>
            <person name="Salamov A."/>
            <person name="Terry A."/>
            <person name="Shapiro H."/>
            <person name="Lindquist E."/>
            <person name="Kapitonov V.V."/>
            <person name="Jurka J."/>
            <person name="Genikhovich G."/>
            <person name="Grigoriev I.V."/>
            <person name="Lucas S.M."/>
            <person name="Steele R.E."/>
            <person name="Finnerty J.R."/>
            <person name="Technau U."/>
            <person name="Martindale M.Q."/>
            <person name="Rokhsar D.S."/>
        </authorList>
    </citation>
    <scope>NUCLEOTIDE SEQUENCE [LARGE SCALE GENOMIC DNA]</scope>
    <source>
        <strain evidence="7">CH2 X CH6</strain>
    </source>
</reference>
<feature type="compositionally biased region" description="Pro residues" evidence="4">
    <location>
        <begin position="669"/>
        <end position="678"/>
    </location>
</feature>
<feature type="compositionally biased region" description="Polar residues" evidence="4">
    <location>
        <begin position="244"/>
        <end position="255"/>
    </location>
</feature>
<evidence type="ECO:0000313" key="6">
    <source>
        <dbReference type="EMBL" id="EDO37171.1"/>
    </source>
</evidence>
<feature type="compositionally biased region" description="Polar residues" evidence="4">
    <location>
        <begin position="294"/>
        <end position="307"/>
    </location>
</feature>
<gene>
    <name evidence="6" type="ORF">NEMVEDRAFT_v1g211983</name>
</gene>
<feature type="compositionally biased region" description="Low complexity" evidence="4">
    <location>
        <begin position="833"/>
        <end position="859"/>
    </location>
</feature>
<dbReference type="EMBL" id="DS469653">
    <property type="protein sequence ID" value="EDO37171.1"/>
    <property type="molecule type" value="Genomic_DNA"/>
</dbReference>
<dbReference type="Pfam" id="PF11717">
    <property type="entry name" value="Tudor-knot"/>
    <property type="match status" value="1"/>
</dbReference>
<dbReference type="InterPro" id="IPR043449">
    <property type="entry name" value="PHF20-like"/>
</dbReference>
<feature type="domain" description="Tudor" evidence="5">
    <location>
        <begin position="11"/>
        <end position="71"/>
    </location>
</feature>
<name>A7SGL0_NEMVE</name>